<dbReference type="OMA" id="NENGMMY"/>
<dbReference type="AlphaFoldDB" id="A0A1D2N2E6"/>
<evidence type="ECO:0000256" key="5">
    <source>
        <dbReference type="ARBA" id="ARBA00023175"/>
    </source>
</evidence>
<evidence type="ECO:0000313" key="9">
    <source>
        <dbReference type="Proteomes" id="UP000094527"/>
    </source>
</evidence>
<comment type="subunit">
    <text evidence="1">Myosin is a hexamer of 2 heavy chains and 4 light chains.</text>
</comment>
<evidence type="ECO:0000256" key="4">
    <source>
        <dbReference type="ARBA" id="ARBA00023123"/>
    </source>
</evidence>
<dbReference type="InterPro" id="IPR002048">
    <property type="entry name" value="EF_hand_dom"/>
</dbReference>
<evidence type="ECO:0000259" key="7">
    <source>
        <dbReference type="PROSITE" id="PS50222"/>
    </source>
</evidence>
<protein>
    <recommendedName>
        <fullName evidence="2">Myosin light chain alkali</fullName>
    </recommendedName>
</protein>
<reference evidence="8 9" key="1">
    <citation type="journal article" date="2016" name="Genome Biol. Evol.">
        <title>Gene Family Evolution Reflects Adaptation to Soil Environmental Stressors in the Genome of the Collembolan Orchesella cincta.</title>
        <authorList>
            <person name="Faddeeva-Vakhrusheva A."/>
            <person name="Derks M.F."/>
            <person name="Anvar S.Y."/>
            <person name="Agamennone V."/>
            <person name="Suring W."/>
            <person name="Smit S."/>
            <person name="van Straalen N.M."/>
            <person name="Roelofs D."/>
        </authorList>
    </citation>
    <scope>NUCLEOTIDE SEQUENCE [LARGE SCALE GENOMIC DNA]</scope>
    <source>
        <tissue evidence="8">Mixed pool</tissue>
    </source>
</reference>
<dbReference type="Gene3D" id="1.10.238.10">
    <property type="entry name" value="EF-hand"/>
    <property type="match status" value="2"/>
</dbReference>
<dbReference type="GO" id="GO:0005509">
    <property type="term" value="F:calcium ion binding"/>
    <property type="evidence" value="ECO:0007669"/>
    <property type="project" value="InterPro"/>
</dbReference>
<keyword evidence="9" id="KW-1185">Reference proteome</keyword>
<dbReference type="OrthoDB" id="26525at2759"/>
<evidence type="ECO:0000256" key="6">
    <source>
        <dbReference type="ARBA" id="ARBA00023179"/>
    </source>
</evidence>
<dbReference type="PANTHER" id="PTHR23048">
    <property type="entry name" value="MYOSIN LIGHT CHAIN 1, 3"/>
    <property type="match status" value="1"/>
</dbReference>
<organism evidence="8 9">
    <name type="scientific">Orchesella cincta</name>
    <name type="common">Springtail</name>
    <name type="synonym">Podura cincta</name>
    <dbReference type="NCBI Taxonomy" id="48709"/>
    <lineage>
        <taxon>Eukaryota</taxon>
        <taxon>Metazoa</taxon>
        <taxon>Ecdysozoa</taxon>
        <taxon>Arthropoda</taxon>
        <taxon>Hexapoda</taxon>
        <taxon>Collembola</taxon>
        <taxon>Entomobryomorpha</taxon>
        <taxon>Entomobryoidea</taxon>
        <taxon>Orchesellidae</taxon>
        <taxon>Orchesellinae</taxon>
        <taxon>Orchesella</taxon>
    </lineage>
</organism>
<dbReference type="STRING" id="48709.A0A1D2N2E6"/>
<keyword evidence="3" id="KW-0677">Repeat</keyword>
<keyword evidence="5" id="KW-0505">Motor protein</keyword>
<comment type="caution">
    <text evidence="8">The sequence shown here is derived from an EMBL/GenBank/DDBJ whole genome shotgun (WGS) entry which is preliminary data.</text>
</comment>
<dbReference type="PROSITE" id="PS50222">
    <property type="entry name" value="EF_HAND_2"/>
    <property type="match status" value="2"/>
</dbReference>
<dbReference type="InterPro" id="IPR050230">
    <property type="entry name" value="CALM/Myosin/TropC-like"/>
</dbReference>
<gene>
    <name evidence="8" type="ORF">Ocin01_07274</name>
</gene>
<feature type="domain" description="EF-hand" evidence="7">
    <location>
        <begin position="8"/>
        <end position="43"/>
    </location>
</feature>
<accession>A0A1D2N2E6</accession>
<dbReference type="EMBL" id="LJIJ01000283">
    <property type="protein sequence ID" value="ODM99410.1"/>
    <property type="molecule type" value="Genomic_DNA"/>
</dbReference>
<evidence type="ECO:0000256" key="2">
    <source>
        <dbReference type="ARBA" id="ARBA00019148"/>
    </source>
</evidence>
<dbReference type="PANTHER" id="PTHR23048:SF33">
    <property type="entry name" value="MYOSIN LIGHT CHAIN ALKALI"/>
    <property type="match status" value="1"/>
</dbReference>
<dbReference type="SMART" id="SM00054">
    <property type="entry name" value="EFh"/>
    <property type="match status" value="2"/>
</dbReference>
<evidence type="ECO:0000256" key="1">
    <source>
        <dbReference type="ARBA" id="ARBA00011445"/>
    </source>
</evidence>
<dbReference type="FunFam" id="1.10.238.10:FF:000001">
    <property type="entry name" value="Calmodulin 1"/>
    <property type="match status" value="1"/>
</dbReference>
<evidence type="ECO:0000256" key="3">
    <source>
        <dbReference type="ARBA" id="ARBA00022737"/>
    </source>
</evidence>
<dbReference type="Proteomes" id="UP000094527">
    <property type="component" value="Unassembled WGS sequence"/>
</dbReference>
<evidence type="ECO:0000313" key="8">
    <source>
        <dbReference type="EMBL" id="ODM99410.1"/>
    </source>
</evidence>
<keyword evidence="4" id="KW-0518">Myosin</keyword>
<feature type="domain" description="EF-hand" evidence="7">
    <location>
        <begin position="82"/>
        <end position="117"/>
    </location>
</feature>
<keyword evidence="6" id="KW-0514">Muscle protein</keyword>
<dbReference type="GO" id="GO:0005859">
    <property type="term" value="C:muscle myosin complex"/>
    <property type="evidence" value="ECO:0007669"/>
    <property type="project" value="TreeGrafter"/>
</dbReference>
<dbReference type="SUPFAM" id="SSF47473">
    <property type="entry name" value="EF-hand"/>
    <property type="match status" value="1"/>
</dbReference>
<name>A0A1D2N2E6_ORCCI</name>
<sequence length="159" mass="17975">MAKDLSAKDIERAKFVFSIYDFEGNGTVDAYDLGSCLRSLSLVPTEKVVEKLGGQKKKGQKKLKVDEFLPLYAECKKDKDIGNVEDFTEVLKLYDKNENGMMYYDELKHILQTLGEKLEPTEVEEIVKDCAEAPDDEGLTTYTLFLKKLMAGPYPGDED</sequence>
<dbReference type="InterPro" id="IPR011992">
    <property type="entry name" value="EF-hand-dom_pair"/>
</dbReference>
<proteinExistence type="predicted"/>